<keyword evidence="3" id="KW-1185">Reference proteome</keyword>
<dbReference type="Gramene" id="OE9A002626T1">
    <property type="protein sequence ID" value="OE9A002626C1"/>
    <property type="gene ID" value="OE9A002626"/>
</dbReference>
<proteinExistence type="predicted"/>
<reference evidence="2 3" key="1">
    <citation type="submission" date="2019-12" db="EMBL/GenBank/DDBJ databases">
        <authorList>
            <person name="Alioto T."/>
            <person name="Alioto T."/>
            <person name="Gomez Garrido J."/>
        </authorList>
    </citation>
    <scope>NUCLEOTIDE SEQUENCE [LARGE SCALE GENOMIC DNA]</scope>
</reference>
<dbReference type="InterPro" id="IPR050481">
    <property type="entry name" value="UDP-glycosyltransf_plant"/>
</dbReference>
<organism evidence="2 3">
    <name type="scientific">Olea europaea subsp. europaea</name>
    <dbReference type="NCBI Taxonomy" id="158383"/>
    <lineage>
        <taxon>Eukaryota</taxon>
        <taxon>Viridiplantae</taxon>
        <taxon>Streptophyta</taxon>
        <taxon>Embryophyta</taxon>
        <taxon>Tracheophyta</taxon>
        <taxon>Spermatophyta</taxon>
        <taxon>Magnoliopsida</taxon>
        <taxon>eudicotyledons</taxon>
        <taxon>Gunneridae</taxon>
        <taxon>Pentapetalae</taxon>
        <taxon>asterids</taxon>
        <taxon>lamiids</taxon>
        <taxon>Lamiales</taxon>
        <taxon>Oleaceae</taxon>
        <taxon>Oleeae</taxon>
        <taxon>Olea</taxon>
    </lineage>
</organism>
<feature type="chain" id="PRO_5035848391" evidence="1">
    <location>
        <begin position="19"/>
        <end position="174"/>
    </location>
</feature>
<evidence type="ECO:0000313" key="2">
    <source>
        <dbReference type="EMBL" id="CAA2987781.1"/>
    </source>
</evidence>
<name>A0A8S0S6X0_OLEEU</name>
<evidence type="ECO:0000313" key="3">
    <source>
        <dbReference type="Proteomes" id="UP000594638"/>
    </source>
</evidence>
<dbReference type="GO" id="GO:0035251">
    <property type="term" value="F:UDP-glucosyltransferase activity"/>
    <property type="evidence" value="ECO:0007669"/>
    <property type="project" value="InterPro"/>
</dbReference>
<gene>
    <name evidence="2" type="ORF">OLEA9_A002626</name>
</gene>
<feature type="signal peptide" evidence="1">
    <location>
        <begin position="1"/>
        <end position="18"/>
    </location>
</feature>
<dbReference type="OrthoDB" id="1740195at2759"/>
<keyword evidence="1" id="KW-0732">Signal</keyword>
<protein>
    <submittedName>
        <fullName evidence="2">UDP-rhamnose:rhamnosyltransferase 1</fullName>
    </submittedName>
</protein>
<evidence type="ECO:0000256" key="1">
    <source>
        <dbReference type="SAM" id="SignalP"/>
    </source>
</evidence>
<dbReference type="AlphaFoldDB" id="A0A8S0S6X0"/>
<dbReference type="PANTHER" id="PTHR48049">
    <property type="entry name" value="GLYCOSYLTRANSFERASE"/>
    <property type="match status" value="1"/>
</dbReference>
<dbReference type="SUPFAM" id="SSF53756">
    <property type="entry name" value="UDP-Glycosyltransferase/glycogen phosphorylase"/>
    <property type="match status" value="1"/>
</dbReference>
<dbReference type="Proteomes" id="UP000594638">
    <property type="component" value="Unassembled WGS sequence"/>
</dbReference>
<dbReference type="PANTHER" id="PTHR48049:SF60">
    <property type="entry name" value="UDP-GLYCOSYLTRANSFERASE 91B1"/>
    <property type="match status" value="1"/>
</dbReference>
<dbReference type="EMBL" id="CACTIH010003947">
    <property type="protein sequence ID" value="CAA2987781.1"/>
    <property type="molecule type" value="Genomic_DNA"/>
</dbReference>
<sequence>MSFVVNAWFLAFLGPPDTMIYGSDERKRAEDFTIPPKWIKFETKAAYRRYEANWIVGATQKNESGVTDLYRTGKLKLLEELYHKPVIPVSLMPPQVEEDHSESWVSIKTWLDDQNKQSVVYVALGTEVTSSQDQINELALGLELSDVPFFWALRNIWVRRFLLGGFTRRVRRES</sequence>
<dbReference type="Gene3D" id="3.40.50.2000">
    <property type="entry name" value="Glycogen Phosphorylase B"/>
    <property type="match status" value="1"/>
</dbReference>
<accession>A0A8S0S6X0</accession>
<comment type="caution">
    <text evidence="2">The sequence shown here is derived from an EMBL/GenBank/DDBJ whole genome shotgun (WGS) entry which is preliminary data.</text>
</comment>